<protein>
    <recommendedName>
        <fullName evidence="2">Chromo domain-containing protein</fullName>
    </recommendedName>
</protein>
<reference evidence="3 4" key="1">
    <citation type="journal article" date="2015" name="Genome Biol. Evol.">
        <title>Comparative Genomics of a Bacterivorous Green Alga Reveals Evolutionary Causalities and Consequences of Phago-Mixotrophic Mode of Nutrition.</title>
        <authorList>
            <person name="Burns J.A."/>
            <person name="Paasch A."/>
            <person name="Narechania A."/>
            <person name="Kim E."/>
        </authorList>
    </citation>
    <scope>NUCLEOTIDE SEQUENCE [LARGE SCALE GENOMIC DNA]</scope>
    <source>
        <strain evidence="3 4">PLY_AMNH</strain>
    </source>
</reference>
<dbReference type="Gene3D" id="2.40.50.40">
    <property type="match status" value="1"/>
</dbReference>
<organism evidence="3 4">
    <name type="scientific">Cymbomonas tetramitiformis</name>
    <dbReference type="NCBI Taxonomy" id="36881"/>
    <lineage>
        <taxon>Eukaryota</taxon>
        <taxon>Viridiplantae</taxon>
        <taxon>Chlorophyta</taxon>
        <taxon>Pyramimonadophyceae</taxon>
        <taxon>Pyramimonadales</taxon>
        <taxon>Pyramimonadaceae</taxon>
        <taxon>Cymbomonas</taxon>
    </lineage>
</organism>
<dbReference type="PROSITE" id="PS50013">
    <property type="entry name" value="CHROMO_2"/>
    <property type="match status" value="1"/>
</dbReference>
<evidence type="ECO:0000313" key="3">
    <source>
        <dbReference type="EMBL" id="KAK3283897.1"/>
    </source>
</evidence>
<dbReference type="CDD" id="cd00024">
    <property type="entry name" value="CD_CSD"/>
    <property type="match status" value="1"/>
</dbReference>
<feature type="region of interest" description="Disordered" evidence="1">
    <location>
        <begin position="1"/>
        <end position="44"/>
    </location>
</feature>
<evidence type="ECO:0000256" key="1">
    <source>
        <dbReference type="SAM" id="MobiDB-lite"/>
    </source>
</evidence>
<accession>A0AAE0GT97</accession>
<dbReference type="InterPro" id="IPR000953">
    <property type="entry name" value="Chromo/chromo_shadow_dom"/>
</dbReference>
<dbReference type="InterPro" id="IPR023780">
    <property type="entry name" value="Chromo_domain"/>
</dbReference>
<dbReference type="AlphaFoldDB" id="A0AAE0GT97"/>
<keyword evidence="4" id="KW-1185">Reference proteome</keyword>
<sequence>MGGKRRKTSSTSSSVPIRAQGKGLVKSTPRNAFDPHGSDDNTYTVRETKVEGRRFGKTSWLIGWEGYDGFADSWEPIENLAGHKQDITAFRKREEVRIAEATEATKKRKADAAAAAAAADAAVLA</sequence>
<feature type="domain" description="Chromo" evidence="2">
    <location>
        <begin position="37"/>
        <end position="102"/>
    </location>
</feature>
<dbReference type="EMBL" id="LGRX02002594">
    <property type="protein sequence ID" value="KAK3283897.1"/>
    <property type="molecule type" value="Genomic_DNA"/>
</dbReference>
<gene>
    <name evidence="3" type="ORF">CYMTET_8424</name>
</gene>
<dbReference type="Proteomes" id="UP001190700">
    <property type="component" value="Unassembled WGS sequence"/>
</dbReference>
<evidence type="ECO:0000259" key="2">
    <source>
        <dbReference type="PROSITE" id="PS50013"/>
    </source>
</evidence>
<name>A0AAE0GT97_9CHLO</name>
<dbReference type="InterPro" id="IPR016197">
    <property type="entry name" value="Chromo-like_dom_sf"/>
</dbReference>
<comment type="caution">
    <text evidence="3">The sequence shown here is derived from an EMBL/GenBank/DDBJ whole genome shotgun (WGS) entry which is preliminary data.</text>
</comment>
<proteinExistence type="predicted"/>
<evidence type="ECO:0000313" key="4">
    <source>
        <dbReference type="Proteomes" id="UP001190700"/>
    </source>
</evidence>
<dbReference type="Pfam" id="PF00385">
    <property type="entry name" value="Chromo"/>
    <property type="match status" value="1"/>
</dbReference>
<dbReference type="SUPFAM" id="SSF54160">
    <property type="entry name" value="Chromo domain-like"/>
    <property type="match status" value="1"/>
</dbReference>